<reference evidence="8 9" key="1">
    <citation type="journal article" date="2008" name="Nature">
        <title>The genome of Laccaria bicolor provides insights into mycorrhizal symbiosis.</title>
        <authorList>
            <person name="Martin F."/>
            <person name="Aerts A."/>
            <person name="Ahren D."/>
            <person name="Brun A."/>
            <person name="Danchin E.G.J."/>
            <person name="Duchaussoy F."/>
            <person name="Gibon J."/>
            <person name="Kohler A."/>
            <person name="Lindquist E."/>
            <person name="Pereda V."/>
            <person name="Salamov A."/>
            <person name="Shapiro H.J."/>
            <person name="Wuyts J."/>
            <person name="Blaudez D."/>
            <person name="Buee M."/>
            <person name="Brokstein P."/>
            <person name="Canbaeck B."/>
            <person name="Cohen D."/>
            <person name="Courty P.E."/>
            <person name="Coutinho P.M."/>
            <person name="Delaruelle C."/>
            <person name="Detter J.C."/>
            <person name="Deveau A."/>
            <person name="DiFazio S."/>
            <person name="Duplessis S."/>
            <person name="Fraissinet-Tachet L."/>
            <person name="Lucic E."/>
            <person name="Frey-Klett P."/>
            <person name="Fourrey C."/>
            <person name="Feussner I."/>
            <person name="Gay G."/>
            <person name="Grimwood J."/>
            <person name="Hoegger P.J."/>
            <person name="Jain P."/>
            <person name="Kilaru S."/>
            <person name="Labbe J."/>
            <person name="Lin Y.C."/>
            <person name="Legue V."/>
            <person name="Le Tacon F."/>
            <person name="Marmeisse R."/>
            <person name="Melayah D."/>
            <person name="Montanini B."/>
            <person name="Muratet M."/>
            <person name="Nehls U."/>
            <person name="Niculita-Hirzel H."/>
            <person name="Oudot-Le Secq M.P."/>
            <person name="Peter M."/>
            <person name="Quesneville H."/>
            <person name="Rajashekar B."/>
            <person name="Reich M."/>
            <person name="Rouhier N."/>
            <person name="Schmutz J."/>
            <person name="Yin T."/>
            <person name="Chalot M."/>
            <person name="Henrissat B."/>
            <person name="Kuees U."/>
            <person name="Lucas S."/>
            <person name="Van de Peer Y."/>
            <person name="Podila G.K."/>
            <person name="Polle A."/>
            <person name="Pukkila P.J."/>
            <person name="Richardson P.M."/>
            <person name="Rouze P."/>
            <person name="Sanders I.R."/>
            <person name="Stajich J.E."/>
            <person name="Tunlid A."/>
            <person name="Tuskan G."/>
            <person name="Grigoriev I.V."/>
        </authorList>
    </citation>
    <scope>NUCLEOTIDE SEQUENCE [LARGE SCALE GENOMIC DNA]</scope>
    <source>
        <strain evidence="9">S238N-H82 / ATCC MYA-4686</strain>
    </source>
</reference>
<feature type="region of interest" description="Disordered" evidence="4">
    <location>
        <begin position="506"/>
        <end position="526"/>
    </location>
</feature>
<dbReference type="PANTHER" id="PTHR47966:SF51">
    <property type="entry name" value="BETA-SITE APP-CLEAVING ENZYME, ISOFORM A-RELATED"/>
    <property type="match status" value="1"/>
</dbReference>
<name>B0CVJ7_LACBS</name>
<gene>
    <name evidence="8" type="primary">LbPR_A10</name>
    <name evidence="8" type="ORF">LACBIDRAFT_309101</name>
</gene>
<dbReference type="InterPro" id="IPR001969">
    <property type="entry name" value="Aspartic_peptidase_AS"/>
</dbReference>
<keyword evidence="3" id="KW-0645">Protease</keyword>
<keyword evidence="2 3" id="KW-0064">Aspartyl protease</keyword>
<dbReference type="PRINTS" id="PR00792">
    <property type="entry name" value="PEPSIN"/>
</dbReference>
<dbReference type="GeneID" id="6071225"/>
<dbReference type="PROSITE" id="PS00141">
    <property type="entry name" value="ASP_PROTEASE"/>
    <property type="match status" value="1"/>
</dbReference>
<dbReference type="Proteomes" id="UP000001194">
    <property type="component" value="Unassembled WGS sequence"/>
</dbReference>
<dbReference type="OrthoDB" id="15189at2759"/>
<dbReference type="RefSeq" id="XP_001876254.1">
    <property type="nucleotide sequence ID" value="XM_001876219.1"/>
</dbReference>
<keyword evidence="3" id="KW-0378">Hydrolase</keyword>
<evidence type="ECO:0000259" key="7">
    <source>
        <dbReference type="PROSITE" id="PS51767"/>
    </source>
</evidence>
<dbReference type="InterPro" id="IPR034164">
    <property type="entry name" value="Pepsin-like_dom"/>
</dbReference>
<evidence type="ECO:0000313" key="8">
    <source>
        <dbReference type="EMBL" id="EDR13756.1"/>
    </source>
</evidence>
<feature type="domain" description="Peptidase A1" evidence="7">
    <location>
        <begin position="53"/>
        <end position="389"/>
    </location>
</feature>
<keyword evidence="6" id="KW-0732">Signal</keyword>
<evidence type="ECO:0000256" key="1">
    <source>
        <dbReference type="ARBA" id="ARBA00007447"/>
    </source>
</evidence>
<evidence type="ECO:0000256" key="6">
    <source>
        <dbReference type="SAM" id="SignalP"/>
    </source>
</evidence>
<dbReference type="InterPro" id="IPR021109">
    <property type="entry name" value="Peptidase_aspartic_dom_sf"/>
</dbReference>
<feature type="compositionally biased region" description="Polar residues" evidence="4">
    <location>
        <begin position="506"/>
        <end position="518"/>
    </location>
</feature>
<evidence type="ECO:0000313" key="9">
    <source>
        <dbReference type="Proteomes" id="UP000001194"/>
    </source>
</evidence>
<feature type="chain" id="PRO_5002748320" evidence="6">
    <location>
        <begin position="21"/>
        <end position="555"/>
    </location>
</feature>
<evidence type="ECO:0000256" key="5">
    <source>
        <dbReference type="SAM" id="Phobius"/>
    </source>
</evidence>
<evidence type="ECO:0000256" key="2">
    <source>
        <dbReference type="ARBA" id="ARBA00022750"/>
    </source>
</evidence>
<dbReference type="HOGENOM" id="CLU_013253_8_0_1"/>
<feature type="signal peptide" evidence="6">
    <location>
        <begin position="1"/>
        <end position="20"/>
    </location>
</feature>
<dbReference type="GO" id="GO:0006508">
    <property type="term" value="P:proteolysis"/>
    <property type="evidence" value="ECO:0007669"/>
    <property type="project" value="UniProtKB-KW"/>
</dbReference>
<organism evidence="9">
    <name type="scientific">Laccaria bicolor (strain S238N-H82 / ATCC MYA-4686)</name>
    <name type="common">Bicoloured deceiver</name>
    <name type="synonym">Laccaria laccata var. bicolor</name>
    <dbReference type="NCBI Taxonomy" id="486041"/>
    <lineage>
        <taxon>Eukaryota</taxon>
        <taxon>Fungi</taxon>
        <taxon>Dikarya</taxon>
        <taxon>Basidiomycota</taxon>
        <taxon>Agaricomycotina</taxon>
        <taxon>Agaricomycetes</taxon>
        <taxon>Agaricomycetidae</taxon>
        <taxon>Agaricales</taxon>
        <taxon>Agaricineae</taxon>
        <taxon>Hydnangiaceae</taxon>
        <taxon>Laccaria</taxon>
    </lineage>
</organism>
<sequence>MRSLIPLTLLIAVFHTPVHAVTFPVHIQVNRNPSPSLSRRTPVPIGNIGNAQYVSNITLAGVTLPVLLDTGSSDLWVAFPQSPPAGSIKDTGKSLTLSYAVGKASGNIQTAQIQFGNYTLNDQAFLLVNDTSTFTSDIHSQGYDGLLGLGPNTGSLIGKKLSGSTGYSTLQRLFQQDKMTANYISFLLDRKSDPGEPFTGQITVSELVPGFENITSMPILDVETVNRILKGDQHWQALTDKNNGITGPDGLPIQLKSIVPNAPSGQFVAVIDSGFTFSQVPRAISDAIYGRVNGAYYDTQNEWWLVPCGQYLNVSFNFGGISYPVHPLDLVDNNFNQIDSTGKQVCIGAFQPITSAFSILGHYDMILGMSFLRNTYTLLNFGNWVGTNGSQAHPYIQLASVTNVAAARNDFIKVRLGGNDTISDAKWALLPASQMQHSPISAEEKKKAYEEKILSRWPYILFGCLMLVLILVGLCIWRCCCRRGQKEGTGGKRGFFSRKRGGVNQKRSSYVPLSTPDRSASPYPPQNAGAFAMSQQHLHEDYGRGGPGFSGHRQV</sequence>
<dbReference type="SUPFAM" id="SSF50630">
    <property type="entry name" value="Acid proteases"/>
    <property type="match status" value="1"/>
</dbReference>
<dbReference type="KEGG" id="lbc:LACBIDRAFT_309101"/>
<keyword evidence="5" id="KW-1133">Transmembrane helix</keyword>
<dbReference type="InterPro" id="IPR033121">
    <property type="entry name" value="PEPTIDASE_A1"/>
</dbReference>
<dbReference type="Gene3D" id="2.40.70.10">
    <property type="entry name" value="Acid Proteases"/>
    <property type="match status" value="2"/>
</dbReference>
<comment type="similarity">
    <text evidence="1 3">Belongs to the peptidase A1 family.</text>
</comment>
<protein>
    <submittedName>
        <fullName evidence="8">Aspartic peptidase A1</fullName>
    </submittedName>
</protein>
<dbReference type="AlphaFoldDB" id="B0CVJ7"/>
<evidence type="ECO:0000256" key="4">
    <source>
        <dbReference type="SAM" id="MobiDB-lite"/>
    </source>
</evidence>
<keyword evidence="5" id="KW-0472">Membrane</keyword>
<dbReference type="EMBL" id="DS547093">
    <property type="protein sequence ID" value="EDR13756.1"/>
    <property type="molecule type" value="Genomic_DNA"/>
</dbReference>
<dbReference type="GO" id="GO:0004190">
    <property type="term" value="F:aspartic-type endopeptidase activity"/>
    <property type="evidence" value="ECO:0007669"/>
    <property type="project" value="UniProtKB-KW"/>
</dbReference>
<dbReference type="Pfam" id="PF00026">
    <property type="entry name" value="Asp"/>
    <property type="match status" value="1"/>
</dbReference>
<accession>B0CVJ7</accession>
<dbReference type="InParanoid" id="B0CVJ7"/>
<evidence type="ECO:0000256" key="3">
    <source>
        <dbReference type="RuleBase" id="RU000454"/>
    </source>
</evidence>
<dbReference type="PANTHER" id="PTHR47966">
    <property type="entry name" value="BETA-SITE APP-CLEAVING ENZYME, ISOFORM A-RELATED"/>
    <property type="match status" value="1"/>
</dbReference>
<keyword evidence="5" id="KW-0812">Transmembrane</keyword>
<dbReference type="PROSITE" id="PS51767">
    <property type="entry name" value="PEPTIDASE_A1"/>
    <property type="match status" value="1"/>
</dbReference>
<proteinExistence type="inferred from homology"/>
<feature type="transmembrane region" description="Helical" evidence="5">
    <location>
        <begin position="457"/>
        <end position="477"/>
    </location>
</feature>
<keyword evidence="9" id="KW-1185">Reference proteome</keyword>
<dbReference type="CDD" id="cd05471">
    <property type="entry name" value="pepsin_like"/>
    <property type="match status" value="1"/>
</dbReference>
<dbReference type="InterPro" id="IPR001461">
    <property type="entry name" value="Aspartic_peptidase_A1"/>
</dbReference>